<keyword evidence="4" id="KW-1185">Reference proteome</keyword>
<evidence type="ECO:0000256" key="2">
    <source>
        <dbReference type="SAM" id="Phobius"/>
    </source>
</evidence>
<comment type="caution">
    <text evidence="3">The sequence shown here is derived from an EMBL/GenBank/DDBJ whole genome shotgun (WGS) entry which is preliminary data.</text>
</comment>
<proteinExistence type="predicted"/>
<evidence type="ECO:0000313" key="4">
    <source>
        <dbReference type="Proteomes" id="UP001259347"/>
    </source>
</evidence>
<evidence type="ECO:0000313" key="3">
    <source>
        <dbReference type="EMBL" id="MDR6866802.1"/>
    </source>
</evidence>
<organism evidence="3 4">
    <name type="scientific">Microbacterium resistens</name>
    <dbReference type="NCBI Taxonomy" id="156977"/>
    <lineage>
        <taxon>Bacteria</taxon>
        <taxon>Bacillati</taxon>
        <taxon>Actinomycetota</taxon>
        <taxon>Actinomycetes</taxon>
        <taxon>Micrococcales</taxon>
        <taxon>Microbacteriaceae</taxon>
        <taxon>Microbacterium</taxon>
    </lineage>
</organism>
<dbReference type="RefSeq" id="WP_310018943.1">
    <property type="nucleotide sequence ID" value="NZ_JAVDUM010000005.1"/>
</dbReference>
<dbReference type="Proteomes" id="UP001259347">
    <property type="component" value="Unassembled WGS sequence"/>
</dbReference>
<reference evidence="3 4" key="1">
    <citation type="submission" date="2023-07" db="EMBL/GenBank/DDBJ databases">
        <title>Sorghum-associated microbial communities from plants grown in Nebraska, USA.</title>
        <authorList>
            <person name="Schachtman D."/>
        </authorList>
    </citation>
    <scope>NUCLEOTIDE SEQUENCE [LARGE SCALE GENOMIC DNA]</scope>
    <source>
        <strain evidence="3 4">2980</strain>
    </source>
</reference>
<sequence length="237" mass="24759">MSDGDRRPAAGADAQGTRGTGRRLADAPPSEPAAPASAGTPRRWIRVAADRVPTSWFGGICTGIVLVTTAAFGGLATVEEPTPRMSIGEHFLGSGFDLAVIGAEIVDEKREVERPGPGERVLLVDVDAMSLTAETRPSIGGGMSALSGVRIDGLDAAPSVFRRDDGTAAPRLQPGLMTGLRLAWIVPSDWTERTIDVQLPQAVERQNRLSAGTRWDYEGVGAVVPVPVVEGGAGDAR</sequence>
<accession>A0ABU1SB11</accession>
<protein>
    <submittedName>
        <fullName evidence="3">Uncharacterized protein</fullName>
    </submittedName>
</protein>
<feature type="region of interest" description="Disordered" evidence="1">
    <location>
        <begin position="1"/>
        <end position="40"/>
    </location>
</feature>
<evidence type="ECO:0000256" key="1">
    <source>
        <dbReference type="SAM" id="MobiDB-lite"/>
    </source>
</evidence>
<keyword evidence="2" id="KW-0812">Transmembrane</keyword>
<keyword evidence="2" id="KW-0472">Membrane</keyword>
<feature type="transmembrane region" description="Helical" evidence="2">
    <location>
        <begin position="56"/>
        <end position="78"/>
    </location>
</feature>
<gene>
    <name evidence="3" type="ORF">J2Y69_001401</name>
</gene>
<dbReference type="EMBL" id="JAVDUM010000005">
    <property type="protein sequence ID" value="MDR6866802.1"/>
    <property type="molecule type" value="Genomic_DNA"/>
</dbReference>
<keyword evidence="2" id="KW-1133">Transmembrane helix</keyword>
<name>A0ABU1SB11_9MICO</name>